<organism evidence="2 3">
    <name type="scientific">Pusillimonas noertemannii</name>
    <dbReference type="NCBI Taxonomy" id="305977"/>
    <lineage>
        <taxon>Bacteria</taxon>
        <taxon>Pseudomonadati</taxon>
        <taxon>Pseudomonadota</taxon>
        <taxon>Betaproteobacteria</taxon>
        <taxon>Burkholderiales</taxon>
        <taxon>Alcaligenaceae</taxon>
        <taxon>Pusillimonas</taxon>
    </lineage>
</organism>
<evidence type="ECO:0000313" key="2">
    <source>
        <dbReference type="EMBL" id="PVY62591.1"/>
    </source>
</evidence>
<dbReference type="EMBL" id="QEKO01000002">
    <property type="protein sequence ID" value="PVY62591.1"/>
    <property type="molecule type" value="Genomic_DNA"/>
</dbReference>
<dbReference type="STRING" id="1231391.GCA_000308195_02130"/>
<sequence length="157" mass="17509">MEYLIVKWLHVLGSTLLFGTGIGSAFYLLLASLSKDTAVVAKVSAYVVIADYLFTATTALAQPLTGFWLVHLAGFPLSAAWLYYSIFLYGIAIACWLPVVGIQVHLRNLARDAAQQQVALPRAYWYWFRIWIALGVPAFFAFVAIFYLMVFKPAAFS</sequence>
<feature type="transmembrane region" description="Helical" evidence="1">
    <location>
        <begin position="126"/>
        <end position="150"/>
    </location>
</feature>
<reference evidence="2 3" key="1">
    <citation type="submission" date="2018-04" db="EMBL/GenBank/DDBJ databases">
        <title>Genomic Encyclopedia of Type Strains, Phase IV (KMG-IV): sequencing the most valuable type-strain genomes for metagenomic binning, comparative biology and taxonomic classification.</title>
        <authorList>
            <person name="Goeker M."/>
        </authorList>
    </citation>
    <scope>NUCLEOTIDE SEQUENCE [LARGE SCALE GENOMIC DNA]</scope>
    <source>
        <strain evidence="2 3">DSM 10065</strain>
    </source>
</reference>
<keyword evidence="3" id="KW-1185">Reference proteome</keyword>
<dbReference type="InterPro" id="IPR018729">
    <property type="entry name" value="DUF2269_transmembrane"/>
</dbReference>
<feature type="transmembrane region" description="Helical" evidence="1">
    <location>
        <begin position="12"/>
        <end position="31"/>
    </location>
</feature>
<dbReference type="RefSeq" id="WP_116518452.1">
    <property type="nucleotide sequence ID" value="NZ_JACCEX010000002.1"/>
</dbReference>
<protein>
    <submittedName>
        <fullName evidence="2">Putative membrane protein</fullName>
    </submittedName>
</protein>
<dbReference type="OrthoDB" id="9786302at2"/>
<evidence type="ECO:0000256" key="1">
    <source>
        <dbReference type="SAM" id="Phobius"/>
    </source>
</evidence>
<evidence type="ECO:0000313" key="3">
    <source>
        <dbReference type="Proteomes" id="UP000246145"/>
    </source>
</evidence>
<keyword evidence="1" id="KW-1133">Transmembrane helix</keyword>
<keyword evidence="1" id="KW-0472">Membrane</keyword>
<dbReference type="AlphaFoldDB" id="A0A2U1CNJ7"/>
<dbReference type="Proteomes" id="UP000246145">
    <property type="component" value="Unassembled WGS sequence"/>
</dbReference>
<feature type="transmembrane region" description="Helical" evidence="1">
    <location>
        <begin position="81"/>
        <end position="106"/>
    </location>
</feature>
<proteinExistence type="predicted"/>
<keyword evidence="1" id="KW-0812">Transmembrane</keyword>
<name>A0A2U1CNJ7_9BURK</name>
<feature type="transmembrane region" description="Helical" evidence="1">
    <location>
        <begin position="43"/>
        <end position="61"/>
    </location>
</feature>
<gene>
    <name evidence="2" type="ORF">C7440_2085</name>
</gene>
<dbReference type="Pfam" id="PF10027">
    <property type="entry name" value="DUF2269"/>
    <property type="match status" value="1"/>
</dbReference>
<comment type="caution">
    <text evidence="2">The sequence shown here is derived from an EMBL/GenBank/DDBJ whole genome shotgun (WGS) entry which is preliminary data.</text>
</comment>
<accession>A0A2U1CNJ7</accession>